<keyword evidence="1" id="KW-0378">Hydrolase</keyword>
<dbReference type="InterPro" id="IPR002772">
    <property type="entry name" value="Glyco_hydro_3_C"/>
</dbReference>
<dbReference type="InterPro" id="IPR051915">
    <property type="entry name" value="Cellulose_Degrad_GH3"/>
</dbReference>
<comment type="caution">
    <text evidence="4">The sequence shown here is derived from an EMBL/GenBank/DDBJ whole genome shotgun (WGS) entry which is preliminary data.</text>
</comment>
<organism evidence="4 5">
    <name type="scientific">Arabis nemorensis</name>
    <dbReference type="NCBI Taxonomy" id="586526"/>
    <lineage>
        <taxon>Eukaryota</taxon>
        <taxon>Viridiplantae</taxon>
        <taxon>Streptophyta</taxon>
        <taxon>Embryophyta</taxon>
        <taxon>Tracheophyta</taxon>
        <taxon>Spermatophyta</taxon>
        <taxon>Magnoliopsida</taxon>
        <taxon>eudicotyledons</taxon>
        <taxon>Gunneridae</taxon>
        <taxon>Pentapetalae</taxon>
        <taxon>rosids</taxon>
        <taxon>malvids</taxon>
        <taxon>Brassicales</taxon>
        <taxon>Brassicaceae</taxon>
        <taxon>Arabideae</taxon>
        <taxon>Arabis</taxon>
    </lineage>
</organism>
<proteinExistence type="predicted"/>
<dbReference type="EMBL" id="CABITT030000005">
    <property type="protein sequence ID" value="VVB04567.1"/>
    <property type="molecule type" value="Genomic_DNA"/>
</dbReference>
<dbReference type="InterPro" id="IPR036881">
    <property type="entry name" value="Glyco_hydro_3_C_sf"/>
</dbReference>
<dbReference type="PANTHER" id="PTHR30620">
    <property type="entry name" value="PERIPLASMIC BETA-GLUCOSIDASE-RELATED"/>
    <property type="match status" value="1"/>
</dbReference>
<keyword evidence="5" id="KW-1185">Reference proteome</keyword>
<evidence type="ECO:0000256" key="2">
    <source>
        <dbReference type="ARBA" id="ARBA00023295"/>
    </source>
</evidence>
<dbReference type="AlphaFoldDB" id="A0A565BT55"/>
<evidence type="ECO:0000259" key="3">
    <source>
        <dbReference type="Pfam" id="PF01915"/>
    </source>
</evidence>
<dbReference type="GO" id="GO:0008422">
    <property type="term" value="F:beta-glucosidase activity"/>
    <property type="evidence" value="ECO:0007669"/>
    <property type="project" value="TreeGrafter"/>
</dbReference>
<feature type="domain" description="Glycoside hydrolase family 3 C-terminal" evidence="3">
    <location>
        <begin position="3"/>
        <end position="89"/>
    </location>
</feature>
<dbReference type="PANTHER" id="PTHR30620:SF33">
    <property type="entry name" value="BETA-D-GLUCAN EXOHYDROLASE-LIKE PROTEIN-RELATED"/>
    <property type="match status" value="1"/>
</dbReference>
<dbReference type="Proteomes" id="UP000489600">
    <property type="component" value="Unassembled WGS sequence"/>
</dbReference>
<protein>
    <recommendedName>
        <fullName evidence="3">Glycoside hydrolase family 3 C-terminal domain-containing protein</fullName>
    </recommendedName>
</protein>
<sequence length="90" mass="9840">MVADKTPTLAILFSGRPMVLEPQILTKTEALVAAWLPGSEGQGIADVIFGDYDFEGKLPVSWFKNVEQLPLDIDANGYFPLFPLGFGLKL</sequence>
<name>A0A565BT55_9BRAS</name>
<reference evidence="4" key="1">
    <citation type="submission" date="2019-07" db="EMBL/GenBank/DDBJ databases">
        <authorList>
            <person name="Dittberner H."/>
        </authorList>
    </citation>
    <scope>NUCLEOTIDE SEQUENCE [LARGE SCALE GENOMIC DNA]</scope>
</reference>
<accession>A0A565BT55</accession>
<keyword evidence="2" id="KW-0326">Glycosidase</keyword>
<dbReference type="GO" id="GO:0009251">
    <property type="term" value="P:glucan catabolic process"/>
    <property type="evidence" value="ECO:0007669"/>
    <property type="project" value="TreeGrafter"/>
</dbReference>
<dbReference type="OrthoDB" id="416222at2759"/>
<evidence type="ECO:0000256" key="1">
    <source>
        <dbReference type="ARBA" id="ARBA00022801"/>
    </source>
</evidence>
<evidence type="ECO:0000313" key="5">
    <source>
        <dbReference type="Proteomes" id="UP000489600"/>
    </source>
</evidence>
<dbReference type="Gene3D" id="3.40.50.1700">
    <property type="entry name" value="Glycoside hydrolase family 3 C-terminal domain"/>
    <property type="match status" value="1"/>
</dbReference>
<dbReference type="SUPFAM" id="SSF52279">
    <property type="entry name" value="Beta-D-glucan exohydrolase, C-terminal domain"/>
    <property type="match status" value="1"/>
</dbReference>
<evidence type="ECO:0000313" key="4">
    <source>
        <dbReference type="EMBL" id="VVB04567.1"/>
    </source>
</evidence>
<dbReference type="Pfam" id="PF01915">
    <property type="entry name" value="Glyco_hydro_3_C"/>
    <property type="match status" value="1"/>
</dbReference>
<gene>
    <name evidence="4" type="ORF">ANE_LOCUS15011</name>
</gene>